<organism evidence="3 4">
    <name type="scientific">Spizellomyces punctatus (strain DAOM BR117)</name>
    <dbReference type="NCBI Taxonomy" id="645134"/>
    <lineage>
        <taxon>Eukaryota</taxon>
        <taxon>Fungi</taxon>
        <taxon>Fungi incertae sedis</taxon>
        <taxon>Chytridiomycota</taxon>
        <taxon>Chytridiomycota incertae sedis</taxon>
        <taxon>Chytridiomycetes</taxon>
        <taxon>Spizellomycetales</taxon>
        <taxon>Spizellomycetaceae</taxon>
        <taxon>Spizellomyces</taxon>
    </lineage>
</organism>
<feature type="domain" description="CRAL-TRIO" evidence="2">
    <location>
        <begin position="84"/>
        <end position="246"/>
    </location>
</feature>
<dbReference type="SUPFAM" id="SSF52087">
    <property type="entry name" value="CRAL/TRIO domain"/>
    <property type="match status" value="1"/>
</dbReference>
<name>A0A0L0HUY8_SPIPD</name>
<dbReference type="PANTHER" id="PTHR45824">
    <property type="entry name" value="GH16843P"/>
    <property type="match status" value="1"/>
</dbReference>
<dbReference type="Pfam" id="PF00650">
    <property type="entry name" value="CRAL_TRIO"/>
    <property type="match status" value="1"/>
</dbReference>
<evidence type="ECO:0000259" key="2">
    <source>
        <dbReference type="PROSITE" id="PS50191"/>
    </source>
</evidence>
<dbReference type="InterPro" id="IPR001251">
    <property type="entry name" value="CRAL-TRIO_dom"/>
</dbReference>
<dbReference type="Proteomes" id="UP000053201">
    <property type="component" value="Unassembled WGS sequence"/>
</dbReference>
<dbReference type="Gene3D" id="3.40.525.10">
    <property type="entry name" value="CRAL-TRIO lipid binding domain"/>
    <property type="match status" value="1"/>
</dbReference>
<dbReference type="GO" id="GO:0008526">
    <property type="term" value="F:phosphatidylinositol transfer activity"/>
    <property type="evidence" value="ECO:0007669"/>
    <property type="project" value="TreeGrafter"/>
</dbReference>
<dbReference type="VEuPathDB" id="FungiDB:SPPG_00824"/>
<evidence type="ECO:0000313" key="4">
    <source>
        <dbReference type="Proteomes" id="UP000053201"/>
    </source>
</evidence>
<proteinExistence type="predicted"/>
<feature type="region of interest" description="Disordered" evidence="1">
    <location>
        <begin position="269"/>
        <end position="304"/>
    </location>
</feature>
<dbReference type="CDD" id="cd00170">
    <property type="entry name" value="SEC14"/>
    <property type="match status" value="1"/>
</dbReference>
<dbReference type="PROSITE" id="PS50191">
    <property type="entry name" value="CRAL_TRIO"/>
    <property type="match status" value="1"/>
</dbReference>
<gene>
    <name evidence="3" type="ORF">SPPG_00824</name>
</gene>
<protein>
    <recommendedName>
        <fullName evidence="2">CRAL-TRIO domain-containing protein</fullName>
    </recommendedName>
</protein>
<dbReference type="OrthoDB" id="75724at2759"/>
<dbReference type="SMART" id="SM00516">
    <property type="entry name" value="SEC14"/>
    <property type="match status" value="1"/>
</dbReference>
<dbReference type="OMA" id="KYADRMK"/>
<evidence type="ECO:0000256" key="1">
    <source>
        <dbReference type="SAM" id="MobiDB-lite"/>
    </source>
</evidence>
<dbReference type="SUPFAM" id="SSF46938">
    <property type="entry name" value="CRAL/TRIO N-terminal domain"/>
    <property type="match status" value="1"/>
</dbReference>
<dbReference type="InterPro" id="IPR052578">
    <property type="entry name" value="PI_Transfer_CRAL-TRIO"/>
</dbReference>
<dbReference type="eggNOG" id="KOG1470">
    <property type="taxonomic scope" value="Eukaryota"/>
</dbReference>
<dbReference type="RefSeq" id="XP_016613195.1">
    <property type="nucleotide sequence ID" value="XM_016749153.1"/>
</dbReference>
<evidence type="ECO:0000313" key="3">
    <source>
        <dbReference type="EMBL" id="KND05156.1"/>
    </source>
</evidence>
<dbReference type="InParanoid" id="A0A0L0HUY8"/>
<dbReference type="InterPro" id="IPR036865">
    <property type="entry name" value="CRAL-TRIO_dom_sf"/>
</dbReference>
<dbReference type="GeneID" id="27684529"/>
<keyword evidence="4" id="KW-1185">Reference proteome</keyword>
<dbReference type="InterPro" id="IPR036273">
    <property type="entry name" value="CRAL/TRIO_N_dom_sf"/>
</dbReference>
<dbReference type="PANTHER" id="PTHR45824:SF29">
    <property type="entry name" value="GH16843P"/>
    <property type="match status" value="1"/>
</dbReference>
<dbReference type="AlphaFoldDB" id="A0A0L0HUY8"/>
<reference evidence="3 4" key="1">
    <citation type="submission" date="2009-08" db="EMBL/GenBank/DDBJ databases">
        <title>The Genome Sequence of Spizellomyces punctatus strain DAOM BR117.</title>
        <authorList>
            <consortium name="The Broad Institute Genome Sequencing Platform"/>
            <person name="Russ C."/>
            <person name="Cuomo C."/>
            <person name="Shea T."/>
            <person name="Young S.K."/>
            <person name="Zeng Q."/>
            <person name="Koehrsen M."/>
            <person name="Haas B."/>
            <person name="Borodovsky M."/>
            <person name="Guigo R."/>
            <person name="Alvarado L."/>
            <person name="Berlin A."/>
            <person name="Bochicchio J."/>
            <person name="Borenstein D."/>
            <person name="Chapman S."/>
            <person name="Chen Z."/>
            <person name="Engels R."/>
            <person name="Freedman E."/>
            <person name="Gellesch M."/>
            <person name="Goldberg J."/>
            <person name="Griggs A."/>
            <person name="Gujja S."/>
            <person name="Heiman D."/>
            <person name="Hepburn T."/>
            <person name="Howarth C."/>
            <person name="Jen D."/>
            <person name="Larson L."/>
            <person name="Lewis B."/>
            <person name="Mehta T."/>
            <person name="Park D."/>
            <person name="Pearson M."/>
            <person name="Roberts A."/>
            <person name="Saif S."/>
            <person name="Shenoy N."/>
            <person name="Sisk P."/>
            <person name="Stolte C."/>
            <person name="Sykes S."/>
            <person name="Thomson T."/>
            <person name="Walk T."/>
            <person name="White J."/>
            <person name="Yandava C."/>
            <person name="Burger G."/>
            <person name="Gray M.W."/>
            <person name="Holland P.W.H."/>
            <person name="King N."/>
            <person name="Lang F.B.F."/>
            <person name="Roger A.J."/>
            <person name="Ruiz-Trillo I."/>
            <person name="Lander E."/>
            <person name="Nusbaum C."/>
        </authorList>
    </citation>
    <scope>NUCLEOTIDE SEQUENCE [LARGE SCALE GENOMIC DNA]</scope>
    <source>
        <strain evidence="3 4">DAOM BR117</strain>
    </source>
</reference>
<sequence>MEEPAIASTTMTLTPTFGTMEGFEAFRQKVRTEDRFLSLQSATMTDWWLMKFFDGARGNVDVACKMLEKTLQWRIDYAYGDLPNEDYTADYETGKLYYHRFALDGTPVLIWRISRHIADPKLSERTVRFIVWTMDKGIREGTITSRITLLVDRSSSAQQNIENLHFFRLLTSILQTHFPEMLQRIVIFPTNWLLWTVWKVVKPFLDVTVVEKVALVGPKEVTKTLETVWSGEDCPERYGGKCVDWTDDGVVGDGVESLKDSAVAVELLTGSSDDGGKKGGDGSSKGWGVGRMKKMLSHGSEKDS</sequence>
<dbReference type="EMBL" id="KQ257450">
    <property type="protein sequence ID" value="KND05156.1"/>
    <property type="molecule type" value="Genomic_DNA"/>
</dbReference>
<accession>A0A0L0HUY8</accession>